<keyword evidence="1" id="KW-0812">Transmembrane</keyword>
<dbReference type="SUPFAM" id="SSF53850">
    <property type="entry name" value="Periplasmic binding protein-like II"/>
    <property type="match status" value="1"/>
</dbReference>
<evidence type="ECO:0000256" key="1">
    <source>
        <dbReference type="SAM" id="Phobius"/>
    </source>
</evidence>
<dbReference type="AlphaFoldDB" id="A0AA90KB10"/>
<comment type="caution">
    <text evidence="2">The sequence shown here is derived from an EMBL/GenBank/DDBJ whole genome shotgun (WGS) entry which is preliminary data.</text>
</comment>
<dbReference type="InterPro" id="IPR011852">
    <property type="entry name" value="TRAP_TAXI"/>
</dbReference>
<evidence type="ECO:0000313" key="2">
    <source>
        <dbReference type="EMBL" id="MDI5973063.1"/>
    </source>
</evidence>
<dbReference type="NCBIfam" id="TIGR02122">
    <property type="entry name" value="TRAP_TAXI"/>
    <property type="match status" value="1"/>
</dbReference>
<dbReference type="Gene3D" id="3.40.190.10">
    <property type="entry name" value="Periplasmic binding protein-like II"/>
    <property type="match status" value="2"/>
</dbReference>
<keyword evidence="1" id="KW-0472">Membrane</keyword>
<dbReference type="PANTHER" id="PTHR42941:SF1">
    <property type="entry name" value="SLL1037 PROTEIN"/>
    <property type="match status" value="1"/>
</dbReference>
<accession>A0AA90KB10</accession>
<dbReference type="Pfam" id="PF16868">
    <property type="entry name" value="NMT1_3"/>
    <property type="match status" value="1"/>
</dbReference>
<keyword evidence="1" id="KW-1133">Transmembrane helix</keyword>
<dbReference type="RefSeq" id="WP_271318736.1">
    <property type="nucleotide sequence ID" value="NZ_JABXJJ020000040.1"/>
</dbReference>
<proteinExistence type="predicted"/>
<feature type="transmembrane region" description="Helical" evidence="1">
    <location>
        <begin position="20"/>
        <end position="38"/>
    </location>
</feature>
<sequence length="336" mass="35722">MDLPPTRPLAGGHRPARRRAAWALAAVVVALATLVWWLSPMGRGSLRHGTVTVATGVPTGVYDLYGKLLAPVLRADLPGDRVRLLSSQGSVQNIDYVASGRADFTFAQADAVADYHGPARSRLRAVARLYDDYAQLIVPAGSGVTSARGLRGLRVGLGQSGSGVNLIARRILTAAGLDPDRDITAVPAGIDTAPGMLRSGRLDAFFWSGGLPTGAVQTLSEHFPVKLVQLGDLIGPLNALGAAARYYRSAVMPSDAYPDMRDSRAVPTIAVANLLITTDHEDPAVVQRVTQAVIDSRDRIGAVVHPAQQVDLRTAIYTDPLPLDEGARRYYLSVKP</sequence>
<gene>
    <name evidence="2" type="ORF">POF50_027570</name>
</gene>
<reference evidence="2" key="1">
    <citation type="submission" date="2023-05" db="EMBL/GenBank/DDBJ databases">
        <title>Streptantibioticus silvisoli sp. nov., acidotolerant actinomycetes 1 from pine litter.</title>
        <authorList>
            <person name="Swiecimska M."/>
            <person name="Golinska P."/>
            <person name="Sangal V."/>
            <person name="Wachnowicz B."/>
            <person name="Goodfellow M."/>
        </authorList>
    </citation>
    <scope>NUCLEOTIDE SEQUENCE</scope>
    <source>
        <strain evidence="2">SL13</strain>
    </source>
</reference>
<organism evidence="2">
    <name type="scientific">Streptantibioticus silvisoli</name>
    <dbReference type="NCBI Taxonomy" id="2705255"/>
    <lineage>
        <taxon>Bacteria</taxon>
        <taxon>Bacillati</taxon>
        <taxon>Actinomycetota</taxon>
        <taxon>Actinomycetes</taxon>
        <taxon>Kitasatosporales</taxon>
        <taxon>Streptomycetaceae</taxon>
        <taxon>Streptantibioticus</taxon>
    </lineage>
</organism>
<name>A0AA90KB10_9ACTN</name>
<protein>
    <submittedName>
        <fullName evidence="2">TAXI family TRAP transporter solute-binding subunit</fullName>
    </submittedName>
</protein>
<dbReference type="EMBL" id="JABXJJ020000040">
    <property type="protein sequence ID" value="MDI5973063.1"/>
    <property type="molecule type" value="Genomic_DNA"/>
</dbReference>
<dbReference type="PANTHER" id="PTHR42941">
    <property type="entry name" value="SLL1037 PROTEIN"/>
    <property type="match status" value="1"/>
</dbReference>